<dbReference type="EMBL" id="LT670846">
    <property type="protein sequence ID" value="SHK27970.1"/>
    <property type="molecule type" value="Genomic_DNA"/>
</dbReference>
<dbReference type="AlphaFoldDB" id="A0A1M6R6E0"/>
<dbReference type="InterPro" id="IPR018664">
    <property type="entry name" value="DUF2103_metal-binding"/>
</dbReference>
<dbReference type="OrthoDB" id="14838at2"/>
<sequence length="96" mass="11021">MGRHRDGKVKVEHHLLEGLEELLLELSKLDSVKSIIPGRITRQNKGRGSKGLFLKYPTRTGYKILYKNGTSVQEIFVVCDGRFKEDFERLFGKINS</sequence>
<reference evidence="1 2" key="1">
    <citation type="submission" date="2016-11" db="EMBL/GenBank/DDBJ databases">
        <authorList>
            <person name="Jaros S."/>
            <person name="Januszkiewicz K."/>
            <person name="Wedrychowicz H."/>
        </authorList>
    </citation>
    <scope>NUCLEOTIDE SEQUENCE [LARGE SCALE GENOMIC DNA]</scope>
    <source>
        <strain evidence="1 2">DSM 19557</strain>
    </source>
</reference>
<dbReference type="Pfam" id="PF09876">
    <property type="entry name" value="DUF2103"/>
    <property type="match status" value="1"/>
</dbReference>
<proteinExistence type="predicted"/>
<protein>
    <submittedName>
        <fullName evidence="1">Predicted metal-binding protein</fullName>
    </submittedName>
</protein>
<keyword evidence="2" id="KW-1185">Reference proteome</keyword>
<evidence type="ECO:0000313" key="2">
    <source>
        <dbReference type="Proteomes" id="UP000189810"/>
    </source>
</evidence>
<name>A0A1M6R6E0_9AQUI</name>
<dbReference type="STRING" id="381751.SAMN05444391_0527"/>
<organism evidence="1 2">
    <name type="scientific">Thermocrinis minervae</name>
    <dbReference type="NCBI Taxonomy" id="381751"/>
    <lineage>
        <taxon>Bacteria</taxon>
        <taxon>Pseudomonadati</taxon>
        <taxon>Aquificota</taxon>
        <taxon>Aquificia</taxon>
        <taxon>Aquificales</taxon>
        <taxon>Aquificaceae</taxon>
        <taxon>Thermocrinis</taxon>
    </lineage>
</organism>
<dbReference type="RefSeq" id="WP_079653693.1">
    <property type="nucleotide sequence ID" value="NZ_LT670846.1"/>
</dbReference>
<evidence type="ECO:0000313" key="1">
    <source>
        <dbReference type="EMBL" id="SHK27970.1"/>
    </source>
</evidence>
<gene>
    <name evidence="1" type="ORF">SAMN05444391_0527</name>
</gene>
<dbReference type="Proteomes" id="UP000189810">
    <property type="component" value="Chromosome I"/>
</dbReference>
<accession>A0A1M6R6E0</accession>